<dbReference type="AlphaFoldDB" id="A0A371HUV0"/>
<name>A0A371HUV0_MUCPR</name>
<dbReference type="OrthoDB" id="1435568at2759"/>
<dbReference type="Proteomes" id="UP000257109">
    <property type="component" value="Unassembled WGS sequence"/>
</dbReference>
<protein>
    <submittedName>
        <fullName evidence="1">Uncharacterized protein</fullName>
    </submittedName>
</protein>
<feature type="non-terminal residue" evidence="1">
    <location>
        <position position="1"/>
    </location>
</feature>
<gene>
    <name evidence="1" type="ORF">CR513_09444</name>
</gene>
<evidence type="ECO:0000313" key="1">
    <source>
        <dbReference type="EMBL" id="RDY06550.1"/>
    </source>
</evidence>
<keyword evidence="2" id="KW-1185">Reference proteome</keyword>
<comment type="caution">
    <text evidence="1">The sequence shown here is derived from an EMBL/GenBank/DDBJ whole genome shotgun (WGS) entry which is preliminary data.</text>
</comment>
<organism evidence="1 2">
    <name type="scientific">Mucuna pruriens</name>
    <name type="common">Velvet bean</name>
    <name type="synonym">Dolichos pruriens</name>
    <dbReference type="NCBI Taxonomy" id="157652"/>
    <lineage>
        <taxon>Eukaryota</taxon>
        <taxon>Viridiplantae</taxon>
        <taxon>Streptophyta</taxon>
        <taxon>Embryophyta</taxon>
        <taxon>Tracheophyta</taxon>
        <taxon>Spermatophyta</taxon>
        <taxon>Magnoliopsida</taxon>
        <taxon>eudicotyledons</taxon>
        <taxon>Gunneridae</taxon>
        <taxon>Pentapetalae</taxon>
        <taxon>rosids</taxon>
        <taxon>fabids</taxon>
        <taxon>Fabales</taxon>
        <taxon>Fabaceae</taxon>
        <taxon>Papilionoideae</taxon>
        <taxon>50 kb inversion clade</taxon>
        <taxon>NPAAA clade</taxon>
        <taxon>indigoferoid/millettioid clade</taxon>
        <taxon>Phaseoleae</taxon>
        <taxon>Mucuna</taxon>
    </lineage>
</organism>
<dbReference type="EMBL" id="QJKJ01001667">
    <property type="protein sequence ID" value="RDY06550.1"/>
    <property type="molecule type" value="Genomic_DNA"/>
</dbReference>
<sequence>VFESHGVDVKKKQRICILLSKLVHMWKNYGEVVGFQKLRILNVHEYVDIMEQLNMTIYHANESLKVALQTSETITCIRHGLHLHPYLRSDTELVEGGSAPKTTQGTHDCGSLVEILESDGVDENGDEGYTKTPHNYDLQEMHLYDLPKLMHIWKNHGGILGCMKP</sequence>
<proteinExistence type="predicted"/>
<accession>A0A371HUV0</accession>
<evidence type="ECO:0000313" key="2">
    <source>
        <dbReference type="Proteomes" id="UP000257109"/>
    </source>
</evidence>
<reference evidence="1" key="1">
    <citation type="submission" date="2018-05" db="EMBL/GenBank/DDBJ databases">
        <title>Draft genome of Mucuna pruriens seed.</title>
        <authorList>
            <person name="Nnadi N.E."/>
            <person name="Vos R."/>
            <person name="Hasami M.H."/>
            <person name="Devisetty U.K."/>
            <person name="Aguiy J.C."/>
        </authorList>
    </citation>
    <scope>NUCLEOTIDE SEQUENCE [LARGE SCALE GENOMIC DNA]</scope>
    <source>
        <strain evidence="1">JCA_2017</strain>
    </source>
</reference>